<keyword evidence="3" id="KW-1185">Reference proteome</keyword>
<dbReference type="AlphaFoldDB" id="A0A7U3UZ39"/>
<gene>
    <name evidence="2" type="ORF">RVR_8674</name>
</gene>
<dbReference type="Proteomes" id="UP000595703">
    <property type="component" value="Chromosome"/>
</dbReference>
<evidence type="ECO:0000256" key="1">
    <source>
        <dbReference type="ARBA" id="ARBA00022729"/>
    </source>
</evidence>
<reference evidence="2 3" key="4">
    <citation type="journal article" date="2020" name="Sci. Rep.">
        <title>beta-carboline chemical signals induce reveromycin production through a LuxR family regulator in Streptomyces sp. SN-593.</title>
        <authorList>
            <person name="Panthee S."/>
            <person name="Kito N."/>
            <person name="Hayashi T."/>
            <person name="Shimizu T."/>
            <person name="Ishikawa J."/>
            <person name="Hamamoto H."/>
            <person name="Osada H."/>
            <person name="Takahashi S."/>
        </authorList>
    </citation>
    <scope>NUCLEOTIDE SEQUENCE [LARGE SCALE GENOMIC DNA]</scope>
    <source>
        <strain evidence="2 3">SN-593</strain>
    </source>
</reference>
<dbReference type="SUPFAM" id="SSF53850">
    <property type="entry name" value="Periplasmic binding protein-like II"/>
    <property type="match status" value="1"/>
</dbReference>
<sequence>MDISTVKAPILSGLSGAERTRVATLIAQAKSEKSFTWVDSVVAPTTASAMITEFQKEYGLTFKPTFERLTSGDLSTRIQQEVTAQNFKTDFFGVASPRLFSTLKQAGALLKYSSPESSHYTYASKYVSEQPGYWIAPVAYSFGVIVNPALYPTPITSWKQLSDPALKGKWDVANVSANEGSLYWYYGLKQVLPKSTFESWAANGPTTSSGSSAQEAQKVAEKQVDATVTSGFRASQIVSQTKVPLKVYYPSEGTVLNGQTYAIPSGAPDQAIAKLFDDFLLSKAGEQIYVDKEGIASFYQGVTAPAADLAYQPSIASMTILPVNTDKISTSQLDDARNSWKSIFSR</sequence>
<reference evidence="2 3" key="2">
    <citation type="journal article" date="2011" name="J. Antibiot.">
        <title>Furaquinocins I and J: novel polyketide isoprenoid hybrid compounds from Streptomyces reveromyceticus SN-593.</title>
        <authorList>
            <person name="Panthee S."/>
            <person name="Takahashi S."/>
            <person name="Takagi H."/>
            <person name="Nogawa T."/>
            <person name="Oowada E."/>
            <person name="Uramoto M."/>
            <person name="Osada H."/>
        </authorList>
    </citation>
    <scope>NUCLEOTIDE SEQUENCE [LARGE SCALE GENOMIC DNA]</scope>
    <source>
        <strain evidence="2 3">SN-593</strain>
    </source>
</reference>
<evidence type="ECO:0000313" key="2">
    <source>
        <dbReference type="EMBL" id="BBB01317.1"/>
    </source>
</evidence>
<dbReference type="InterPro" id="IPR006059">
    <property type="entry name" value="SBP"/>
</dbReference>
<reference evidence="2 3" key="3">
    <citation type="journal article" date="2011" name="Nat. Chem. Biol.">
        <title>Reveromycin A biosynthesis uses RevG and RevJ for stereospecific spiroacetal formation.</title>
        <authorList>
            <person name="Takahashi S."/>
            <person name="Toyoda A."/>
            <person name="Sekiyama Y."/>
            <person name="Takagi H."/>
            <person name="Nogawa T."/>
            <person name="Uramoto M."/>
            <person name="Suzuki R."/>
            <person name="Koshino H."/>
            <person name="Kumano T."/>
            <person name="Panthee S."/>
            <person name="Dairi T."/>
            <person name="Ishikawa J."/>
            <person name="Ikeda H."/>
            <person name="Sakaki Y."/>
            <person name="Osada H."/>
        </authorList>
    </citation>
    <scope>NUCLEOTIDE SEQUENCE [LARGE SCALE GENOMIC DNA]</scope>
    <source>
        <strain evidence="2 3">SN-593</strain>
    </source>
</reference>
<dbReference type="KEGG" id="arev:RVR_8674"/>
<name>A0A7U3UZ39_9ACTN</name>
<evidence type="ECO:0000313" key="3">
    <source>
        <dbReference type="Proteomes" id="UP000595703"/>
    </source>
</evidence>
<keyword evidence="1" id="KW-0732">Signal</keyword>
<protein>
    <recommendedName>
        <fullName evidence="4">ABC transporter substrate-binding protein</fullName>
    </recommendedName>
</protein>
<accession>A0A7U3UZ39</accession>
<dbReference type="Pfam" id="PF13416">
    <property type="entry name" value="SBP_bac_8"/>
    <property type="match status" value="1"/>
</dbReference>
<reference evidence="2 3" key="1">
    <citation type="journal article" date="2010" name="J. Bacteriol.">
        <title>Biochemical characterization of a novel indole prenyltransferase from Streptomyces sp. SN-593.</title>
        <authorList>
            <person name="Takahashi S."/>
            <person name="Takagi H."/>
            <person name="Toyoda A."/>
            <person name="Uramoto M."/>
            <person name="Nogawa T."/>
            <person name="Ueki M."/>
            <person name="Sakaki Y."/>
            <person name="Osada H."/>
        </authorList>
    </citation>
    <scope>NUCLEOTIDE SEQUENCE [LARGE SCALE GENOMIC DNA]</scope>
    <source>
        <strain evidence="2 3">SN-593</strain>
    </source>
</reference>
<dbReference type="Gene3D" id="3.40.190.10">
    <property type="entry name" value="Periplasmic binding protein-like II"/>
    <property type="match status" value="2"/>
</dbReference>
<proteinExistence type="predicted"/>
<dbReference type="PANTHER" id="PTHR30006">
    <property type="entry name" value="THIAMINE-BINDING PERIPLASMIC PROTEIN-RELATED"/>
    <property type="match status" value="1"/>
</dbReference>
<evidence type="ECO:0008006" key="4">
    <source>
        <dbReference type="Google" id="ProtNLM"/>
    </source>
</evidence>
<dbReference type="EMBL" id="AP018365">
    <property type="protein sequence ID" value="BBB01317.1"/>
    <property type="molecule type" value="Genomic_DNA"/>
</dbReference>
<organism evidence="2 3">
    <name type="scientific">Actinacidiphila reveromycinica</name>
    <dbReference type="NCBI Taxonomy" id="659352"/>
    <lineage>
        <taxon>Bacteria</taxon>
        <taxon>Bacillati</taxon>
        <taxon>Actinomycetota</taxon>
        <taxon>Actinomycetes</taxon>
        <taxon>Kitasatosporales</taxon>
        <taxon>Streptomycetaceae</taxon>
        <taxon>Actinacidiphila</taxon>
    </lineage>
</organism>